<keyword evidence="2" id="KW-1185">Reference proteome</keyword>
<gene>
    <name evidence="1" type="ORF">I4F81_012512</name>
</gene>
<organism evidence="1 2">
    <name type="scientific">Pyropia yezoensis</name>
    <name type="common">Susabi-nori</name>
    <name type="synonym">Porphyra yezoensis</name>
    <dbReference type="NCBI Taxonomy" id="2788"/>
    <lineage>
        <taxon>Eukaryota</taxon>
        <taxon>Rhodophyta</taxon>
        <taxon>Bangiophyceae</taxon>
        <taxon>Bangiales</taxon>
        <taxon>Bangiaceae</taxon>
        <taxon>Pyropia</taxon>
    </lineage>
</organism>
<name>A0ACC3CIE0_PYRYE</name>
<sequence>MEPRARPLAGSAPPSPPRQPATSLSRWLLAAAVVAAVAAALLVAAPPPLPLARTASGIGRRAGGGLVADWLWWWRQRREAAAAGTSLSFAGGAAPLPPPAELVLTSRRVLVDGAVGPAALRLAGGVFEGVAVGDAVPAAWADIPLVDYGNLVIMPGLIDPHVHLNVPGTDTEGVGSGTAAAAAGGTTTLLDMPLNSVPATVSAGSYAAKVAAIAADPPAVDVGLIGGAVGGAGGQTPADIVALIDAGVWAIKSFMVDSQSPNFPYVTLAEMRVVMDGLAGLGNRSVPYILHAELPPPPPSLGAAAPPPNDYPGDGASLVDWAASRPPSWEVDAVRAVVTAAAAAGVPAVHIAHVASAEAAREVAAVAAAWTSANDAASAVAAAAAATPAAQPRPRLTAETCPHYLLWAASEVEAATAAAPSAAVADGGRRARPLWKCAPPIRDAANRAALWRLLRRQGGGGDGGGGVSMVVSDHSPAADVARRLDTGDVRGAWGGIAGLQYRLAATWGAATAIGGDAAAAPPATPPNASAADADAALLPALSHWLSGAAADAFGLAPAKGRIAPGGHADLVVWDPSAAAAAAAAPADCRHRHRASPYHHDRRLRGRVAATWVGGRLVYRSPPSPPPPPPTTEAGAGGEAGAAAGVGATPDGWLPLVAAGGGRLLRRRPDGGVERVDLAAAA</sequence>
<dbReference type="Proteomes" id="UP000798662">
    <property type="component" value="Chromosome 3"/>
</dbReference>
<reference evidence="1" key="1">
    <citation type="submission" date="2019-11" db="EMBL/GenBank/DDBJ databases">
        <title>Nori genome reveals adaptations in red seaweeds to the harsh intertidal environment.</title>
        <authorList>
            <person name="Wang D."/>
            <person name="Mao Y."/>
        </authorList>
    </citation>
    <scope>NUCLEOTIDE SEQUENCE</scope>
    <source>
        <tissue evidence="1">Gametophyte</tissue>
    </source>
</reference>
<accession>A0ACC3CIE0</accession>
<evidence type="ECO:0000313" key="1">
    <source>
        <dbReference type="EMBL" id="KAK1870049.1"/>
    </source>
</evidence>
<dbReference type="EMBL" id="CM020620">
    <property type="protein sequence ID" value="KAK1870049.1"/>
    <property type="molecule type" value="Genomic_DNA"/>
</dbReference>
<evidence type="ECO:0000313" key="2">
    <source>
        <dbReference type="Proteomes" id="UP000798662"/>
    </source>
</evidence>
<proteinExistence type="predicted"/>
<protein>
    <submittedName>
        <fullName evidence="1">Uncharacterized protein</fullName>
    </submittedName>
</protein>
<comment type="caution">
    <text evidence="1">The sequence shown here is derived from an EMBL/GenBank/DDBJ whole genome shotgun (WGS) entry which is preliminary data.</text>
</comment>